<evidence type="ECO:0000313" key="1">
    <source>
        <dbReference type="EMBL" id="MPC82548.1"/>
    </source>
</evidence>
<comment type="caution">
    <text evidence="1">The sequence shown here is derived from an EMBL/GenBank/DDBJ whole genome shotgun (WGS) entry which is preliminary data.</text>
</comment>
<dbReference type="Proteomes" id="UP000324222">
    <property type="component" value="Unassembled WGS sequence"/>
</dbReference>
<organism evidence="1 2">
    <name type="scientific">Portunus trituberculatus</name>
    <name type="common">Swimming crab</name>
    <name type="synonym">Neptunus trituberculatus</name>
    <dbReference type="NCBI Taxonomy" id="210409"/>
    <lineage>
        <taxon>Eukaryota</taxon>
        <taxon>Metazoa</taxon>
        <taxon>Ecdysozoa</taxon>
        <taxon>Arthropoda</taxon>
        <taxon>Crustacea</taxon>
        <taxon>Multicrustacea</taxon>
        <taxon>Malacostraca</taxon>
        <taxon>Eumalacostraca</taxon>
        <taxon>Eucarida</taxon>
        <taxon>Decapoda</taxon>
        <taxon>Pleocyemata</taxon>
        <taxon>Brachyura</taxon>
        <taxon>Eubrachyura</taxon>
        <taxon>Portunoidea</taxon>
        <taxon>Portunidae</taxon>
        <taxon>Portuninae</taxon>
        <taxon>Portunus</taxon>
    </lineage>
</organism>
<name>A0A5B7IP70_PORTR</name>
<gene>
    <name evidence="1" type="ORF">E2C01_077220</name>
</gene>
<proteinExistence type="predicted"/>
<dbReference type="EMBL" id="VSRR010060089">
    <property type="protein sequence ID" value="MPC82548.1"/>
    <property type="molecule type" value="Genomic_DNA"/>
</dbReference>
<accession>A0A5B7IP70</accession>
<reference evidence="1 2" key="1">
    <citation type="submission" date="2019-05" db="EMBL/GenBank/DDBJ databases">
        <title>Another draft genome of Portunus trituberculatus and its Hox gene families provides insights of decapod evolution.</title>
        <authorList>
            <person name="Jeong J.-H."/>
            <person name="Song I."/>
            <person name="Kim S."/>
            <person name="Choi T."/>
            <person name="Kim D."/>
            <person name="Ryu S."/>
            <person name="Kim W."/>
        </authorList>
    </citation>
    <scope>NUCLEOTIDE SEQUENCE [LARGE SCALE GENOMIC DNA]</scope>
    <source>
        <tissue evidence="1">Muscle</tissue>
    </source>
</reference>
<sequence>MDGRSSGPQLGVVQKCFTIQSEARERTETLVAVMQISAPHHAARSPPAPQPQCPSVLYGEVEALWCWSLL</sequence>
<keyword evidence="2" id="KW-1185">Reference proteome</keyword>
<evidence type="ECO:0000313" key="2">
    <source>
        <dbReference type="Proteomes" id="UP000324222"/>
    </source>
</evidence>
<protein>
    <submittedName>
        <fullName evidence="1">Uncharacterized protein</fullName>
    </submittedName>
</protein>
<dbReference type="AlphaFoldDB" id="A0A5B7IP70"/>